<evidence type="ECO:0000256" key="1">
    <source>
        <dbReference type="SAM" id="Phobius"/>
    </source>
</evidence>
<keyword evidence="1" id="KW-0472">Membrane</keyword>
<feature type="transmembrane region" description="Helical" evidence="1">
    <location>
        <begin position="104"/>
        <end position="123"/>
    </location>
</feature>
<gene>
    <name evidence="2" type="ORF">FBFR_08130</name>
</gene>
<dbReference type="EMBL" id="LVJE01000011">
    <property type="protein sequence ID" value="OAB28645.1"/>
    <property type="molecule type" value="Genomic_DNA"/>
</dbReference>
<sequence>MKKILPSFSYIFHPIFIPAMATLFYLFYNDADFVSHEKIFVFFQVVIVTVFIPILAFLLLRATGNIDSVMISKISQRKIPLIIHCFLIILLVRKSITIDRYTELHFFLLGGLLSTLLALILLFANIKASLHLIAISSLTVFIIGLSLHLRIQSIFTITILILLNGFIASSRLEMKAHTYKELVIGFCLGAIPQLLLLVLWL</sequence>
<feature type="transmembrane region" description="Helical" evidence="1">
    <location>
        <begin position="153"/>
        <end position="170"/>
    </location>
</feature>
<keyword evidence="1" id="KW-1133">Transmembrane helix</keyword>
<dbReference type="OrthoDB" id="9786064at2"/>
<reference evidence="2 3" key="1">
    <citation type="submission" date="2016-03" db="EMBL/GenBank/DDBJ databases">
        <title>Draft genome sequence of Flavobacterium fryxellicola DSM 16209.</title>
        <authorList>
            <person name="Shin S.-K."/>
            <person name="Yi H."/>
        </authorList>
    </citation>
    <scope>NUCLEOTIDE SEQUENCE [LARGE SCALE GENOMIC DNA]</scope>
    <source>
        <strain evidence="2 3">DSM 16209</strain>
    </source>
</reference>
<evidence type="ECO:0000313" key="2">
    <source>
        <dbReference type="EMBL" id="OAB28645.1"/>
    </source>
</evidence>
<comment type="caution">
    <text evidence="2">The sequence shown here is derived from an EMBL/GenBank/DDBJ whole genome shotgun (WGS) entry which is preliminary data.</text>
</comment>
<keyword evidence="1" id="KW-0812">Transmembrane</keyword>
<proteinExistence type="predicted"/>
<keyword evidence="3" id="KW-1185">Reference proteome</keyword>
<dbReference type="Proteomes" id="UP000077164">
    <property type="component" value="Unassembled WGS sequence"/>
</dbReference>
<dbReference type="STRING" id="249352.SAMN05444395_101227"/>
<feature type="transmembrane region" description="Helical" evidence="1">
    <location>
        <begin position="182"/>
        <end position="200"/>
    </location>
</feature>
<dbReference type="RefSeq" id="WP_066079470.1">
    <property type="nucleotide sequence ID" value="NZ_FRDK01000001.1"/>
</dbReference>
<name>A0A167XSA7_9FLAO</name>
<dbReference type="AlphaFoldDB" id="A0A167XSA7"/>
<protein>
    <submittedName>
        <fullName evidence="2">Uncharacterized protein</fullName>
    </submittedName>
</protein>
<feature type="transmembrane region" description="Helical" evidence="1">
    <location>
        <begin position="39"/>
        <end position="60"/>
    </location>
</feature>
<accession>A0A167XSA7</accession>
<feature type="transmembrane region" description="Helical" evidence="1">
    <location>
        <begin position="7"/>
        <end position="27"/>
    </location>
</feature>
<organism evidence="2 3">
    <name type="scientific">Flavobacterium fryxellicola</name>
    <dbReference type="NCBI Taxonomy" id="249352"/>
    <lineage>
        <taxon>Bacteria</taxon>
        <taxon>Pseudomonadati</taxon>
        <taxon>Bacteroidota</taxon>
        <taxon>Flavobacteriia</taxon>
        <taxon>Flavobacteriales</taxon>
        <taxon>Flavobacteriaceae</taxon>
        <taxon>Flavobacterium</taxon>
    </lineage>
</organism>
<evidence type="ECO:0000313" key="3">
    <source>
        <dbReference type="Proteomes" id="UP000077164"/>
    </source>
</evidence>